<keyword evidence="3" id="KW-1185">Reference proteome</keyword>
<reference evidence="2 3" key="1">
    <citation type="submission" date="2023-06" db="EMBL/GenBank/DDBJ databases">
        <title>Paenibacillus polygonum sp. nov., an endophytic bacterium, isolated from Polygonum lapathifolium L. in Nanji Wetland National Nature Reserve, South of Poyang Lake, Jiangxi Province, China.</title>
        <authorList>
            <person name="Yu Z."/>
        </authorList>
    </citation>
    <scope>NUCLEOTIDE SEQUENCE [LARGE SCALE GENOMIC DNA]</scope>
    <source>
        <strain evidence="2 3">C31</strain>
    </source>
</reference>
<gene>
    <name evidence="2" type="ORF">QPK24_14040</name>
</gene>
<keyword evidence="1" id="KW-0472">Membrane</keyword>
<dbReference type="Proteomes" id="UP001236415">
    <property type="component" value="Chromosome"/>
</dbReference>
<feature type="transmembrane region" description="Helical" evidence="1">
    <location>
        <begin position="5"/>
        <end position="23"/>
    </location>
</feature>
<evidence type="ECO:0000256" key="1">
    <source>
        <dbReference type="SAM" id="Phobius"/>
    </source>
</evidence>
<accession>A0ABY8X2U8</accession>
<feature type="transmembrane region" description="Helical" evidence="1">
    <location>
        <begin position="52"/>
        <end position="73"/>
    </location>
</feature>
<dbReference type="EMBL" id="CP127162">
    <property type="protein sequence ID" value="WIV17545.1"/>
    <property type="molecule type" value="Genomic_DNA"/>
</dbReference>
<evidence type="ECO:0000313" key="3">
    <source>
        <dbReference type="Proteomes" id="UP001236415"/>
    </source>
</evidence>
<protein>
    <submittedName>
        <fullName evidence="2">Uncharacterized protein</fullName>
    </submittedName>
</protein>
<sequence>MNVSILYKLGIATLILVTIYSNIDSYLLKQAIQQLEIVNADLVLEDFPYFDGLFSAVGFFIFAFALNKAILAIEGKEQSLKKYC</sequence>
<evidence type="ECO:0000313" key="2">
    <source>
        <dbReference type="EMBL" id="WIV17545.1"/>
    </source>
</evidence>
<organism evidence="2 3">
    <name type="scientific">Paenibacillus polygoni</name>
    <dbReference type="NCBI Taxonomy" id="3050112"/>
    <lineage>
        <taxon>Bacteria</taxon>
        <taxon>Bacillati</taxon>
        <taxon>Bacillota</taxon>
        <taxon>Bacilli</taxon>
        <taxon>Bacillales</taxon>
        <taxon>Paenibacillaceae</taxon>
        <taxon>Paenibacillus</taxon>
    </lineage>
</organism>
<proteinExistence type="predicted"/>
<dbReference type="RefSeq" id="WP_285742074.1">
    <property type="nucleotide sequence ID" value="NZ_CP127162.1"/>
</dbReference>
<keyword evidence="1" id="KW-0812">Transmembrane</keyword>
<keyword evidence="1" id="KW-1133">Transmembrane helix</keyword>
<name>A0ABY8X2U8_9BACL</name>